<protein>
    <submittedName>
        <fullName evidence="1">Uncharacterized protein</fullName>
    </submittedName>
</protein>
<sequence>MSEYEMELRDFGMNDNQIEIIREILTEKVVGEYFSPDEYYPADPVEFLQAWEHEKDIGDFGELRIAGRDDYLIVADENPYRAGEIMPEINARVEAAGEMLCSVMPKLREMYIDAVDFRDFQESDEKAIVKAMEMLEDGYYAADILTYVHKAVILDNPDMPAEEAFRKSTDILRFAEKAFYDEPIKEPSLVAEFYETMKEAMLDFREMVQSLDGIKAKGREALQRFLGEKDYASSQDQAKGR</sequence>
<dbReference type="Proteomes" id="UP000433181">
    <property type="component" value="Unassembled WGS sequence"/>
</dbReference>
<dbReference type="AlphaFoldDB" id="A0A6I2UEW5"/>
<evidence type="ECO:0000313" key="1">
    <source>
        <dbReference type="EMBL" id="MSU09267.1"/>
    </source>
</evidence>
<evidence type="ECO:0000313" key="2">
    <source>
        <dbReference type="Proteomes" id="UP000433181"/>
    </source>
</evidence>
<proteinExistence type="predicted"/>
<name>A0A6I2UEW5_9FIRM</name>
<dbReference type="RefSeq" id="WP_154407438.1">
    <property type="nucleotide sequence ID" value="NZ_VUNR01000019.1"/>
</dbReference>
<dbReference type="GeneID" id="96779205"/>
<organism evidence="1 2">
    <name type="scientific">Anaerovibrio slackiae</name>
    <dbReference type="NCBI Taxonomy" id="2652309"/>
    <lineage>
        <taxon>Bacteria</taxon>
        <taxon>Bacillati</taxon>
        <taxon>Bacillota</taxon>
        <taxon>Negativicutes</taxon>
        <taxon>Selenomonadales</taxon>
        <taxon>Selenomonadaceae</taxon>
        <taxon>Anaerovibrio</taxon>
    </lineage>
</organism>
<reference evidence="1 2" key="1">
    <citation type="submission" date="2019-08" db="EMBL/GenBank/DDBJ databases">
        <title>In-depth cultivation of the pig gut microbiome towards novel bacterial diversity and tailored functional studies.</title>
        <authorList>
            <person name="Wylensek D."/>
            <person name="Hitch T.C.A."/>
            <person name="Clavel T."/>
        </authorList>
    </citation>
    <scope>NUCLEOTIDE SEQUENCE [LARGE SCALE GENOMIC DNA]</scope>
    <source>
        <strain evidence="1 2">WCA-693-APC-5D-A</strain>
    </source>
</reference>
<keyword evidence="2" id="KW-1185">Reference proteome</keyword>
<accession>A0A6I2UEW5</accession>
<dbReference type="EMBL" id="VUNR01000019">
    <property type="protein sequence ID" value="MSU09267.1"/>
    <property type="molecule type" value="Genomic_DNA"/>
</dbReference>
<comment type="caution">
    <text evidence="1">The sequence shown here is derived from an EMBL/GenBank/DDBJ whole genome shotgun (WGS) entry which is preliminary data.</text>
</comment>
<gene>
    <name evidence="1" type="ORF">FYJ84_09745</name>
</gene>